<organism evidence="2 3">
    <name type="scientific">Papaver nudicaule</name>
    <name type="common">Iceland poppy</name>
    <dbReference type="NCBI Taxonomy" id="74823"/>
    <lineage>
        <taxon>Eukaryota</taxon>
        <taxon>Viridiplantae</taxon>
        <taxon>Streptophyta</taxon>
        <taxon>Embryophyta</taxon>
        <taxon>Tracheophyta</taxon>
        <taxon>Spermatophyta</taxon>
        <taxon>Magnoliopsida</taxon>
        <taxon>Ranunculales</taxon>
        <taxon>Papaveraceae</taxon>
        <taxon>Papaveroideae</taxon>
        <taxon>Papaver</taxon>
    </lineage>
</organism>
<comment type="caution">
    <text evidence="2">The sequence shown here is derived from an EMBL/GenBank/DDBJ whole genome shotgun (WGS) entry which is preliminary data.</text>
</comment>
<protein>
    <recommendedName>
        <fullName evidence="1">F-box/LRR-repeat protein 15/At3g58940/PEG3-like LRR domain-containing protein</fullName>
    </recommendedName>
</protein>
<proteinExistence type="predicted"/>
<dbReference type="Proteomes" id="UP001177140">
    <property type="component" value="Unassembled WGS sequence"/>
</dbReference>
<evidence type="ECO:0000313" key="3">
    <source>
        <dbReference type="Proteomes" id="UP001177140"/>
    </source>
</evidence>
<reference evidence="2" key="1">
    <citation type="submission" date="2022-03" db="EMBL/GenBank/DDBJ databases">
        <title>A functionally conserved STORR gene fusion in Papaver species that diverged 16.8 million years ago.</title>
        <authorList>
            <person name="Catania T."/>
        </authorList>
    </citation>
    <scope>NUCLEOTIDE SEQUENCE</scope>
    <source>
        <strain evidence="2">S-191538</strain>
    </source>
</reference>
<dbReference type="Pfam" id="PF24758">
    <property type="entry name" value="LRR_At5g56370"/>
    <property type="match status" value="1"/>
</dbReference>
<name>A0AA41RUK9_PAPNU</name>
<keyword evidence="3" id="KW-1185">Reference proteome</keyword>
<dbReference type="InterPro" id="IPR050232">
    <property type="entry name" value="FBL13/AtMIF1-like"/>
</dbReference>
<feature type="domain" description="F-box/LRR-repeat protein 15/At3g58940/PEG3-like LRR" evidence="1">
    <location>
        <begin position="94"/>
        <end position="253"/>
    </location>
</feature>
<sequence length="320" mass="37407">MKCVVQTCVLSRRWRYVWPSVSNLVFRGDEFGEPEFGDSGDYFDEPWVKPVKKFKKFVGNVLMRRGFSDIHKFHLHWGNCNSQTEKIVNQHLNVWIFDALKCNVQDLSICIEQDDGRYDHKMRFSHFLFNSQSLSKLVLDLTHNCESQVILPKSMDLPKLKFMSLGSFFVEDGDSINRLMSSCPILESLILRDIWIENGYDVNVKIESHGLKHLEINSNIDLRVESHYNMAKIIKLSTPNLTSFICKDYMLQEYCLENVSSIVTADIYIVKEYKHEALNDSDLDISEKEKQRLYPERMLEFLKAFYDVEKLTISSPGFLQ</sequence>
<dbReference type="AlphaFoldDB" id="A0AA41RUK9"/>
<evidence type="ECO:0000313" key="2">
    <source>
        <dbReference type="EMBL" id="MCL7023816.1"/>
    </source>
</evidence>
<accession>A0AA41RUK9</accession>
<feature type="non-terminal residue" evidence="2">
    <location>
        <position position="320"/>
    </location>
</feature>
<dbReference type="PANTHER" id="PTHR31900">
    <property type="entry name" value="F-BOX/RNI SUPERFAMILY PROTEIN-RELATED"/>
    <property type="match status" value="1"/>
</dbReference>
<gene>
    <name evidence="2" type="ORF">MKW94_015141</name>
</gene>
<dbReference type="PANTHER" id="PTHR31900:SF30">
    <property type="entry name" value="SUPERFAMILY PROTEIN, PUTATIVE-RELATED"/>
    <property type="match status" value="1"/>
</dbReference>
<dbReference type="InterPro" id="IPR055411">
    <property type="entry name" value="LRR_FXL15/At3g58940/PEG3-like"/>
</dbReference>
<evidence type="ECO:0000259" key="1">
    <source>
        <dbReference type="Pfam" id="PF24758"/>
    </source>
</evidence>
<dbReference type="EMBL" id="JAJJMA010026792">
    <property type="protein sequence ID" value="MCL7023816.1"/>
    <property type="molecule type" value="Genomic_DNA"/>
</dbReference>